<protein>
    <submittedName>
        <fullName evidence="1">Uncharacterized protein</fullName>
    </submittedName>
</protein>
<reference evidence="1" key="1">
    <citation type="journal article" date="2023" name="PLoS Negl. Trop. Dis.">
        <title>A genome sequence for Biomphalaria pfeifferi, the major vector snail for the human-infecting parasite Schistosoma mansoni.</title>
        <authorList>
            <person name="Bu L."/>
            <person name="Lu L."/>
            <person name="Laidemitt M.R."/>
            <person name="Zhang S.M."/>
            <person name="Mutuku M."/>
            <person name="Mkoji G."/>
            <person name="Steinauer M."/>
            <person name="Loker E.S."/>
        </authorList>
    </citation>
    <scope>NUCLEOTIDE SEQUENCE</scope>
    <source>
        <strain evidence="1">KasaAsao</strain>
    </source>
</reference>
<keyword evidence="2" id="KW-1185">Reference proteome</keyword>
<evidence type="ECO:0000313" key="1">
    <source>
        <dbReference type="EMBL" id="KAK0063667.1"/>
    </source>
</evidence>
<reference evidence="1" key="2">
    <citation type="submission" date="2023-04" db="EMBL/GenBank/DDBJ databases">
        <authorList>
            <person name="Bu L."/>
            <person name="Lu L."/>
            <person name="Laidemitt M.R."/>
            <person name="Zhang S.M."/>
            <person name="Mutuku M."/>
            <person name="Mkoji G."/>
            <person name="Steinauer M."/>
            <person name="Loker E.S."/>
        </authorList>
    </citation>
    <scope>NUCLEOTIDE SEQUENCE</scope>
    <source>
        <strain evidence="1">KasaAsao</strain>
        <tissue evidence="1">Whole Snail</tissue>
    </source>
</reference>
<dbReference type="EMBL" id="JASAOG010000020">
    <property type="protein sequence ID" value="KAK0063667.1"/>
    <property type="molecule type" value="Genomic_DNA"/>
</dbReference>
<gene>
    <name evidence="1" type="ORF">Bpfe_006818</name>
</gene>
<comment type="caution">
    <text evidence="1">The sequence shown here is derived from an EMBL/GenBank/DDBJ whole genome shotgun (WGS) entry which is preliminary data.</text>
</comment>
<dbReference type="AlphaFoldDB" id="A0AAD8C0V3"/>
<accession>A0AAD8C0V3</accession>
<dbReference type="Proteomes" id="UP001233172">
    <property type="component" value="Unassembled WGS sequence"/>
</dbReference>
<organism evidence="1 2">
    <name type="scientific">Biomphalaria pfeifferi</name>
    <name type="common">Bloodfluke planorb</name>
    <name type="synonym">Freshwater snail</name>
    <dbReference type="NCBI Taxonomy" id="112525"/>
    <lineage>
        <taxon>Eukaryota</taxon>
        <taxon>Metazoa</taxon>
        <taxon>Spiralia</taxon>
        <taxon>Lophotrochozoa</taxon>
        <taxon>Mollusca</taxon>
        <taxon>Gastropoda</taxon>
        <taxon>Heterobranchia</taxon>
        <taxon>Euthyneura</taxon>
        <taxon>Panpulmonata</taxon>
        <taxon>Hygrophila</taxon>
        <taxon>Lymnaeoidea</taxon>
        <taxon>Planorbidae</taxon>
        <taxon>Biomphalaria</taxon>
    </lineage>
</organism>
<name>A0AAD8C0V3_BIOPF</name>
<sequence length="67" mass="7811">MKMKQSLVTNLNGDENRTMIKSKIPKLKCQSFHQRKEITPRCGSSGKTRKGWIYDHEVRIMRCSSVN</sequence>
<evidence type="ECO:0000313" key="2">
    <source>
        <dbReference type="Proteomes" id="UP001233172"/>
    </source>
</evidence>
<proteinExistence type="predicted"/>